<evidence type="ECO:0000256" key="1">
    <source>
        <dbReference type="SAM" id="MobiDB-lite"/>
    </source>
</evidence>
<accession>B9Z7Y5</accession>
<keyword evidence="3" id="KW-1185">Reference proteome</keyword>
<organism evidence="2 3">
    <name type="scientific">Pseudogulbenkiania ferrooxidans 2002</name>
    <dbReference type="NCBI Taxonomy" id="279714"/>
    <lineage>
        <taxon>Bacteria</taxon>
        <taxon>Pseudomonadati</taxon>
        <taxon>Pseudomonadota</taxon>
        <taxon>Betaproteobacteria</taxon>
        <taxon>Neisseriales</taxon>
        <taxon>Chromobacteriaceae</taxon>
        <taxon>Pseudogulbenkiania</taxon>
    </lineage>
</organism>
<dbReference type="Proteomes" id="UP000003165">
    <property type="component" value="Unassembled WGS sequence"/>
</dbReference>
<evidence type="ECO:0000313" key="3">
    <source>
        <dbReference type="Proteomes" id="UP000003165"/>
    </source>
</evidence>
<sequence>MVHEAVSANLGSSDRFLPQTDMAWRDKRNEKAPEGA</sequence>
<comment type="caution">
    <text evidence="2">The sequence shown here is derived from an EMBL/GenBank/DDBJ whole genome shotgun (WGS) entry which is preliminary data.</text>
</comment>
<feature type="region of interest" description="Disordered" evidence="1">
    <location>
        <begin position="1"/>
        <end position="36"/>
    </location>
</feature>
<reference evidence="2 3" key="1">
    <citation type="submission" date="2009-02" db="EMBL/GenBank/DDBJ databases">
        <title>Sequencing of the draft genome and assembly of Lutiella nitroferrum 2002.</title>
        <authorList>
            <consortium name="US DOE Joint Genome Institute (JGI-PGF)"/>
            <person name="Lucas S."/>
            <person name="Copeland A."/>
            <person name="Lapidus A."/>
            <person name="Glavina del Rio T."/>
            <person name="Tice H."/>
            <person name="Bruce D."/>
            <person name="Goodwin L."/>
            <person name="Pitluck S."/>
            <person name="Larimer F."/>
            <person name="Land M.L."/>
            <person name="Hauser L."/>
            <person name="Coates J.D."/>
        </authorList>
    </citation>
    <scope>NUCLEOTIDE SEQUENCE [LARGE SCALE GENOMIC DNA]</scope>
    <source>
        <strain evidence="2 3">2002</strain>
    </source>
</reference>
<proteinExistence type="predicted"/>
<dbReference type="AlphaFoldDB" id="B9Z7Y5"/>
<feature type="compositionally biased region" description="Basic and acidic residues" evidence="1">
    <location>
        <begin position="23"/>
        <end position="36"/>
    </location>
</feature>
<protein>
    <submittedName>
        <fullName evidence="2">Uncharacterized protein</fullName>
    </submittedName>
</protein>
<gene>
    <name evidence="2" type="ORF">FuraDRAFT_3471</name>
</gene>
<evidence type="ECO:0000313" key="2">
    <source>
        <dbReference type="EMBL" id="EEG07040.1"/>
    </source>
</evidence>
<dbReference type="EMBL" id="ACIS01000011">
    <property type="protein sequence ID" value="EEG07040.1"/>
    <property type="molecule type" value="Genomic_DNA"/>
</dbReference>
<name>B9Z7Y5_9NEIS</name>